<sequence>MESKVTVKIFGQEYTIAGDKAAEEIEKIAEYVDNKMRLISRVAGDSGQGSIAILSAINVAEEYFDALSQIEQLKISKTQLENDSKYYLKMWEDAKQNSMQYKESMSEIKTQKKENDERFKELQAKCSEYENSFFDLQMENIQLKSELEKLKNNG</sequence>
<keyword evidence="3" id="KW-0963">Cytoplasm</keyword>
<reference evidence="11 12" key="1">
    <citation type="submission" date="2018-08" db="EMBL/GenBank/DDBJ databases">
        <title>A genome reference for cultivated species of the human gut microbiota.</title>
        <authorList>
            <person name="Zou Y."/>
            <person name="Xue W."/>
            <person name="Luo G."/>
        </authorList>
    </citation>
    <scope>NUCLEOTIDE SEQUENCE [LARGE SCALE GENOMIC DNA]</scope>
    <source>
        <strain evidence="11 12">AM07-24</strain>
    </source>
</reference>
<dbReference type="SUPFAM" id="SSF102829">
    <property type="entry name" value="Cell division protein ZapA-like"/>
    <property type="match status" value="1"/>
</dbReference>
<accession>A0A415E7U3</accession>
<dbReference type="Pfam" id="PF05164">
    <property type="entry name" value="ZapA"/>
    <property type="match status" value="1"/>
</dbReference>
<dbReference type="GO" id="GO:0000921">
    <property type="term" value="P:septin ring assembly"/>
    <property type="evidence" value="ECO:0007669"/>
    <property type="project" value="TreeGrafter"/>
</dbReference>
<comment type="function">
    <text evidence="7">Activator of cell division through the inhibition of FtsZ GTPase activity, therefore promoting FtsZ assembly into bundles of protofilaments necessary for the formation of the division Z ring. It is recruited early at mid-cell but it is not essential for cell division.</text>
</comment>
<proteinExistence type="predicted"/>
<dbReference type="Proteomes" id="UP000284841">
    <property type="component" value="Unassembled WGS sequence"/>
</dbReference>
<name>A0A415E7U3_9FIRM</name>
<evidence type="ECO:0000256" key="8">
    <source>
        <dbReference type="ARBA" id="ARBA00026068"/>
    </source>
</evidence>
<dbReference type="GO" id="GO:0032153">
    <property type="term" value="C:cell division site"/>
    <property type="evidence" value="ECO:0007669"/>
    <property type="project" value="TreeGrafter"/>
</dbReference>
<evidence type="ECO:0000256" key="4">
    <source>
        <dbReference type="ARBA" id="ARBA00022618"/>
    </source>
</evidence>
<organism evidence="11 12">
    <name type="scientific">Emergencia timonensis</name>
    <dbReference type="NCBI Taxonomy" id="1776384"/>
    <lineage>
        <taxon>Bacteria</taxon>
        <taxon>Bacillati</taxon>
        <taxon>Bacillota</taxon>
        <taxon>Clostridia</taxon>
        <taxon>Peptostreptococcales</taxon>
        <taxon>Anaerovoracaceae</taxon>
        <taxon>Emergencia</taxon>
    </lineage>
</organism>
<evidence type="ECO:0000256" key="3">
    <source>
        <dbReference type="ARBA" id="ARBA00022490"/>
    </source>
</evidence>
<dbReference type="GO" id="GO:0000917">
    <property type="term" value="P:division septum assembly"/>
    <property type="evidence" value="ECO:0007669"/>
    <property type="project" value="UniProtKB-KW"/>
</dbReference>
<dbReference type="GO" id="GO:0043093">
    <property type="term" value="P:FtsZ-dependent cytokinesis"/>
    <property type="evidence" value="ECO:0007669"/>
    <property type="project" value="TreeGrafter"/>
</dbReference>
<evidence type="ECO:0000256" key="5">
    <source>
        <dbReference type="ARBA" id="ARBA00023210"/>
    </source>
</evidence>
<dbReference type="InterPro" id="IPR036192">
    <property type="entry name" value="Cell_div_ZapA-like_sf"/>
</dbReference>
<evidence type="ECO:0000313" key="12">
    <source>
        <dbReference type="Proteomes" id="UP000284841"/>
    </source>
</evidence>
<keyword evidence="6" id="KW-0131">Cell cycle</keyword>
<keyword evidence="12" id="KW-1185">Reference proteome</keyword>
<evidence type="ECO:0000256" key="1">
    <source>
        <dbReference type="ARBA" id="ARBA00004496"/>
    </source>
</evidence>
<dbReference type="PANTHER" id="PTHR34981:SF1">
    <property type="entry name" value="CELL DIVISION PROTEIN ZAPA"/>
    <property type="match status" value="1"/>
</dbReference>
<gene>
    <name evidence="11" type="ORF">DW099_03695</name>
</gene>
<dbReference type="Gene3D" id="6.10.250.790">
    <property type="match status" value="1"/>
</dbReference>
<keyword evidence="5" id="KW-0717">Septation</keyword>
<comment type="subcellular location">
    <subcellularLocation>
        <location evidence="1">Cytoplasm</location>
    </subcellularLocation>
</comment>
<dbReference type="STRING" id="1776384.GCA_900086585_03025"/>
<dbReference type="InterPro" id="IPR053712">
    <property type="entry name" value="Bac_CellDiv_Activator"/>
</dbReference>
<dbReference type="OrthoDB" id="1711036at2"/>
<keyword evidence="10" id="KW-0175">Coiled coil</keyword>
<dbReference type="GO" id="GO:0030428">
    <property type="term" value="C:cell septum"/>
    <property type="evidence" value="ECO:0007669"/>
    <property type="project" value="TreeGrafter"/>
</dbReference>
<dbReference type="GO" id="GO:0005829">
    <property type="term" value="C:cytosol"/>
    <property type="evidence" value="ECO:0007669"/>
    <property type="project" value="TreeGrafter"/>
</dbReference>
<dbReference type="AlphaFoldDB" id="A0A415E7U3"/>
<dbReference type="RefSeq" id="WP_067540336.1">
    <property type="nucleotide sequence ID" value="NZ_AP025567.1"/>
</dbReference>
<dbReference type="InterPro" id="IPR007838">
    <property type="entry name" value="Cell_div_ZapA-like"/>
</dbReference>
<evidence type="ECO:0000256" key="2">
    <source>
        <dbReference type="ARBA" id="ARBA00015195"/>
    </source>
</evidence>
<protein>
    <recommendedName>
        <fullName evidence="2">Cell division protein ZapA</fullName>
    </recommendedName>
    <alternativeName>
        <fullName evidence="9">Z ring-associated protein ZapA</fullName>
    </alternativeName>
</protein>
<keyword evidence="4 11" id="KW-0132">Cell division</keyword>
<evidence type="ECO:0000256" key="7">
    <source>
        <dbReference type="ARBA" id="ARBA00024910"/>
    </source>
</evidence>
<comment type="subunit">
    <text evidence="8">Homodimer. Interacts with FtsZ.</text>
</comment>
<feature type="coiled-coil region" evidence="10">
    <location>
        <begin position="105"/>
        <end position="153"/>
    </location>
</feature>
<comment type="caution">
    <text evidence="11">The sequence shown here is derived from an EMBL/GenBank/DDBJ whole genome shotgun (WGS) entry which is preliminary data.</text>
</comment>
<evidence type="ECO:0000313" key="11">
    <source>
        <dbReference type="EMBL" id="RHJ89685.1"/>
    </source>
</evidence>
<evidence type="ECO:0000256" key="6">
    <source>
        <dbReference type="ARBA" id="ARBA00023306"/>
    </source>
</evidence>
<dbReference type="GeneID" id="83005340"/>
<dbReference type="EMBL" id="QRMS01000001">
    <property type="protein sequence ID" value="RHJ89685.1"/>
    <property type="molecule type" value="Genomic_DNA"/>
</dbReference>
<evidence type="ECO:0000256" key="9">
    <source>
        <dbReference type="ARBA" id="ARBA00033158"/>
    </source>
</evidence>
<dbReference type="PANTHER" id="PTHR34981">
    <property type="entry name" value="CELL DIVISION PROTEIN ZAPA"/>
    <property type="match status" value="1"/>
</dbReference>
<evidence type="ECO:0000256" key="10">
    <source>
        <dbReference type="SAM" id="Coils"/>
    </source>
</evidence>